<dbReference type="EMBL" id="JAFDVH010000013">
    <property type="protein sequence ID" value="KAG7466105.1"/>
    <property type="molecule type" value="Genomic_DNA"/>
</dbReference>
<dbReference type="InterPro" id="IPR051132">
    <property type="entry name" value="3-5_Exonuclease_domain"/>
</dbReference>
<evidence type="ECO:0000256" key="19">
    <source>
        <dbReference type="SAM" id="MobiDB-lite"/>
    </source>
</evidence>
<evidence type="ECO:0000256" key="2">
    <source>
        <dbReference type="ARBA" id="ARBA00001936"/>
    </source>
</evidence>
<name>A0A9D3T282_MEGAT</name>
<comment type="similarity">
    <text evidence="14">Belongs to the EXD2 family.</text>
</comment>
<dbReference type="AlphaFoldDB" id="A0A9D3T282"/>
<dbReference type="InterPro" id="IPR012337">
    <property type="entry name" value="RNaseH-like_sf"/>
</dbReference>
<dbReference type="PANTHER" id="PTHR13620">
    <property type="entry name" value="3-5 EXONUCLEASE"/>
    <property type="match status" value="1"/>
</dbReference>
<dbReference type="InterPro" id="IPR002562">
    <property type="entry name" value="3'-5'_exonuclease_dom"/>
</dbReference>
<dbReference type="GO" id="GO:0000175">
    <property type="term" value="F:3'-5'-RNA exonuclease activity"/>
    <property type="evidence" value="ECO:0007669"/>
    <property type="project" value="UniProtKB-ARBA"/>
</dbReference>
<evidence type="ECO:0000256" key="5">
    <source>
        <dbReference type="ARBA" id="ARBA00012108"/>
    </source>
</evidence>
<comment type="cofactor">
    <cofactor evidence="3">
        <name>Mg(2+)</name>
        <dbReference type="ChEBI" id="CHEBI:18420"/>
    </cofactor>
</comment>
<evidence type="ECO:0000256" key="8">
    <source>
        <dbReference type="ARBA" id="ARBA00022723"/>
    </source>
</evidence>
<evidence type="ECO:0000256" key="6">
    <source>
        <dbReference type="ARBA" id="ARBA00022692"/>
    </source>
</evidence>
<dbReference type="CDD" id="cd06141">
    <property type="entry name" value="WRN_exo"/>
    <property type="match status" value="1"/>
</dbReference>
<keyword evidence="10" id="KW-0269">Exonuclease</keyword>
<dbReference type="GO" id="GO:0031966">
    <property type="term" value="C:mitochondrial membrane"/>
    <property type="evidence" value="ECO:0007669"/>
    <property type="project" value="UniProtKB-SubCell"/>
</dbReference>
<dbReference type="GO" id="GO:0005634">
    <property type="term" value="C:nucleus"/>
    <property type="evidence" value="ECO:0007669"/>
    <property type="project" value="TreeGrafter"/>
</dbReference>
<evidence type="ECO:0000256" key="1">
    <source>
        <dbReference type="ARBA" id="ARBA00000563"/>
    </source>
</evidence>
<dbReference type="SUPFAM" id="SSF53098">
    <property type="entry name" value="Ribonuclease H-like"/>
    <property type="match status" value="1"/>
</dbReference>
<proteinExistence type="inferred from homology"/>
<reference evidence="21" key="1">
    <citation type="submission" date="2021-01" db="EMBL/GenBank/DDBJ databases">
        <authorList>
            <person name="Zahm M."/>
            <person name="Roques C."/>
            <person name="Cabau C."/>
            <person name="Klopp C."/>
            <person name="Donnadieu C."/>
            <person name="Jouanno E."/>
            <person name="Lampietro C."/>
            <person name="Louis A."/>
            <person name="Herpin A."/>
            <person name="Echchiki A."/>
            <person name="Berthelot C."/>
            <person name="Parey E."/>
            <person name="Roest-Crollius H."/>
            <person name="Braasch I."/>
            <person name="Postlethwait J."/>
            <person name="Bobe J."/>
            <person name="Montfort J."/>
            <person name="Bouchez O."/>
            <person name="Begum T."/>
            <person name="Mejri S."/>
            <person name="Adams A."/>
            <person name="Chen W.-J."/>
            <person name="Guiguen Y."/>
        </authorList>
    </citation>
    <scope>NUCLEOTIDE SEQUENCE</scope>
    <source>
        <strain evidence="21">YG-15Mar2019-1</strain>
        <tissue evidence="21">Brain</tissue>
    </source>
</reference>
<evidence type="ECO:0000256" key="17">
    <source>
        <dbReference type="ARBA" id="ARBA00075515"/>
    </source>
</evidence>
<keyword evidence="12" id="KW-0496">Mitochondrion</keyword>
<dbReference type="Pfam" id="PF01612">
    <property type="entry name" value="DNA_pol_A_exo1"/>
    <property type="match status" value="1"/>
</dbReference>
<comment type="subunit">
    <text evidence="15">Homodimer. Interacts with RBBP8, MRE11 and BRCA1.</text>
</comment>
<keyword evidence="8" id="KW-0479">Metal-binding</keyword>
<dbReference type="InterPro" id="IPR036397">
    <property type="entry name" value="RNaseH_sf"/>
</dbReference>
<evidence type="ECO:0000256" key="7">
    <source>
        <dbReference type="ARBA" id="ARBA00022722"/>
    </source>
</evidence>
<comment type="cofactor">
    <cofactor evidence="2">
        <name>Mn(2+)</name>
        <dbReference type="ChEBI" id="CHEBI:29035"/>
    </cofactor>
</comment>
<evidence type="ECO:0000256" key="16">
    <source>
        <dbReference type="ARBA" id="ARBA00069878"/>
    </source>
</evidence>
<comment type="subcellular location">
    <subcellularLocation>
        <location evidence="4">Mitochondrion membrane</location>
    </subcellularLocation>
</comment>
<dbReference type="GO" id="GO:0008310">
    <property type="term" value="F:single-stranded DNA 3'-5' DNA exonuclease activity"/>
    <property type="evidence" value="ECO:0007669"/>
    <property type="project" value="UniProtKB-EC"/>
</dbReference>
<sequence>MSRQSALTAAVATVLGATLGGVLLWRALRTQRKKLLAGQVEPAAVEEEQLEPVELEKEAVQLQPVQLTLAPPSAPPPALPPALPPLLPPVEQLLSVRPVVVSSEEEWEQLWPSLQKELSAYPVLGLDCEWVKTPGVSVKGRAGTVSLLQVASYSGLCALVRLPQFRAAKRPLPSSLLGVLRDAHVLKVGVGCYEDGKRLARDYGLALGCTVDLRYLALRQRQAVLNNGLSLKSLAADLLNIPLDKSLELRCSDWEADQLTLEQMTYAARDAQVSVAIFFHLLGLNSSPAADAKTVFSQLSSHCQGLVDVPFRGRSLGDGEVRGIEGERRRRSRKNTSDSSVSGDQQVPDPRKNRRKPLGVGYSARKSPLYDNCFLYAPDSQPLCTCDKKKAKWYLDKGIGELISEDPYIVRLKFEPSGRPDSQHDYYLTAKENLCVVCGKMETYIRKNIVPHEYRRHFPAEMKDHNSHDILLLCTACHAASNVHDGLLKQRLAEEHDAPLACEEGVRVLEDSDRRRARSAARALLTAGEGLPESRREELHDIVRNFFSEELQQQELTTEQLQRAADLETRIFNESYVPHGLKVVRAYAKRGLRGLMELERRWRQHFLSTMQPRHLHPLWSVHHNHAKFLRKYGEDLPIKIN</sequence>
<feature type="region of interest" description="Disordered" evidence="19">
    <location>
        <begin position="318"/>
        <end position="363"/>
    </location>
</feature>
<evidence type="ECO:0000256" key="3">
    <source>
        <dbReference type="ARBA" id="ARBA00001946"/>
    </source>
</evidence>
<dbReference type="SMART" id="SM00474">
    <property type="entry name" value="35EXOc"/>
    <property type="match status" value="1"/>
</dbReference>
<comment type="caution">
    <text evidence="21">The sequence shown here is derived from an EMBL/GenBank/DDBJ whole genome shotgun (WGS) entry which is preliminary data.</text>
</comment>
<dbReference type="EC" id="3.1.11.1" evidence="5"/>
<dbReference type="Proteomes" id="UP001046870">
    <property type="component" value="Chromosome 13"/>
</dbReference>
<dbReference type="PANTHER" id="PTHR13620:SF104">
    <property type="entry name" value="EXONUCLEASE 3'-5' DOMAIN-CONTAINING PROTEIN 2"/>
    <property type="match status" value="1"/>
</dbReference>
<dbReference type="OrthoDB" id="1920326at2759"/>
<gene>
    <name evidence="21" type="ORF">MATL_G00161360</name>
</gene>
<keyword evidence="11" id="KW-1133">Transmembrane helix</keyword>
<evidence type="ECO:0000259" key="20">
    <source>
        <dbReference type="SMART" id="SM00474"/>
    </source>
</evidence>
<dbReference type="FunFam" id="3.30.420.10:FF:000041">
    <property type="entry name" value="Exonuclease 3'-5' domain containing 2"/>
    <property type="match status" value="1"/>
</dbReference>
<keyword evidence="6" id="KW-0812">Transmembrane</keyword>
<dbReference type="Gene3D" id="3.30.420.10">
    <property type="entry name" value="Ribonuclease H-like superfamily/Ribonuclease H"/>
    <property type="match status" value="1"/>
</dbReference>
<feature type="domain" description="3'-5' exonuclease" evidence="20">
    <location>
        <begin position="98"/>
        <end position="286"/>
    </location>
</feature>
<keyword evidence="7" id="KW-0540">Nuclease</keyword>
<evidence type="ECO:0000313" key="21">
    <source>
        <dbReference type="EMBL" id="KAG7466105.1"/>
    </source>
</evidence>
<evidence type="ECO:0000256" key="12">
    <source>
        <dbReference type="ARBA" id="ARBA00023128"/>
    </source>
</evidence>
<protein>
    <recommendedName>
        <fullName evidence="16">Exonuclease 3'-5' domain-containing protein 2</fullName>
        <ecNumber evidence="5">3.1.11.1</ecNumber>
    </recommendedName>
    <alternativeName>
        <fullName evidence="18">3'-5' exoribonuclease EXD2</fullName>
    </alternativeName>
    <alternativeName>
        <fullName evidence="17">Exonuclease 3'-5' domain-like-containing protein 2</fullName>
    </alternativeName>
</protein>
<evidence type="ECO:0000256" key="10">
    <source>
        <dbReference type="ARBA" id="ARBA00022839"/>
    </source>
</evidence>
<dbReference type="GO" id="GO:0003676">
    <property type="term" value="F:nucleic acid binding"/>
    <property type="evidence" value="ECO:0007669"/>
    <property type="project" value="InterPro"/>
</dbReference>
<dbReference type="GO" id="GO:0046872">
    <property type="term" value="F:metal ion binding"/>
    <property type="evidence" value="ECO:0007669"/>
    <property type="project" value="UniProtKB-KW"/>
</dbReference>
<evidence type="ECO:0000256" key="15">
    <source>
        <dbReference type="ARBA" id="ARBA00064376"/>
    </source>
</evidence>
<dbReference type="GO" id="GO:0006310">
    <property type="term" value="P:DNA recombination"/>
    <property type="evidence" value="ECO:0007669"/>
    <property type="project" value="UniProtKB-ARBA"/>
</dbReference>
<evidence type="ECO:0000256" key="14">
    <source>
        <dbReference type="ARBA" id="ARBA00061005"/>
    </source>
</evidence>
<keyword evidence="13" id="KW-0472">Membrane</keyword>
<evidence type="ECO:0000256" key="11">
    <source>
        <dbReference type="ARBA" id="ARBA00022989"/>
    </source>
</evidence>
<keyword evidence="9" id="KW-0378">Hydrolase</keyword>
<evidence type="ECO:0000256" key="9">
    <source>
        <dbReference type="ARBA" id="ARBA00022801"/>
    </source>
</evidence>
<keyword evidence="22" id="KW-1185">Reference proteome</keyword>
<comment type="catalytic activity">
    <reaction evidence="1">
        <text>Exonucleolytic cleavage in the 3'- to 5'-direction to yield nucleoside 5'-phosphates.</text>
        <dbReference type="EC" id="3.1.11.1"/>
    </reaction>
</comment>
<evidence type="ECO:0000256" key="13">
    <source>
        <dbReference type="ARBA" id="ARBA00023136"/>
    </source>
</evidence>
<organism evidence="21 22">
    <name type="scientific">Megalops atlanticus</name>
    <name type="common">Tarpon</name>
    <name type="synonym">Clupea gigantea</name>
    <dbReference type="NCBI Taxonomy" id="7932"/>
    <lineage>
        <taxon>Eukaryota</taxon>
        <taxon>Metazoa</taxon>
        <taxon>Chordata</taxon>
        <taxon>Craniata</taxon>
        <taxon>Vertebrata</taxon>
        <taxon>Euteleostomi</taxon>
        <taxon>Actinopterygii</taxon>
        <taxon>Neopterygii</taxon>
        <taxon>Teleostei</taxon>
        <taxon>Elopiformes</taxon>
        <taxon>Megalopidae</taxon>
        <taxon>Megalops</taxon>
    </lineage>
</organism>
<evidence type="ECO:0000313" key="22">
    <source>
        <dbReference type="Proteomes" id="UP001046870"/>
    </source>
</evidence>
<accession>A0A9D3T282</accession>
<feature type="compositionally biased region" description="Basic and acidic residues" evidence="19">
    <location>
        <begin position="318"/>
        <end position="328"/>
    </location>
</feature>
<evidence type="ECO:0000256" key="4">
    <source>
        <dbReference type="ARBA" id="ARBA00004325"/>
    </source>
</evidence>
<evidence type="ECO:0000256" key="18">
    <source>
        <dbReference type="ARBA" id="ARBA00082634"/>
    </source>
</evidence>